<sequence>MLDIPAPLEVPFLVLEGNRLEFDYGSEKIDFEALGPLASLGMLASTQCGFLRETAPDFRFPAPLDSICELCTAAAVEYAKQDKDGFRAWLTEQSHLFAERAGDLSVLRQHVEPLSLSQREMLMIPLIYLNHMWRQGSPVIEPAKGPSRMPDPLHALMLSLSEDTRIIPRFNQIIMTMRAWRLDGKADGEPTSYRELTALDRMDPYFWMNTNNESERNLYRAFFAVETFGIPLYGWGCLALECAERDDVESAVTALAMVRATLRNVYTFTKHMIPRVTAEEFRKIQVTGGWIEDDVTGVASGYQLPFMLMMDSLFHVNFTHAGVIEARRNNLRFVPEHWKGFFRMIYDRQPALKTWVHEKGSPELTEAYQSCVNLFTLFRSMHKHLGGQVIKGSSTTGRAFASADDNYRQFIDEMSGLITDTAAAGDTSAPAAPDIPAAAASRGERRS</sequence>
<dbReference type="Gene3D" id="1.20.58.480">
    <property type="match status" value="1"/>
</dbReference>
<name>A0ABZ2M5D7_9BACT</name>
<dbReference type="PANTHER" id="PTHR28657">
    <property type="entry name" value="INDOLEAMINE 2,3-DIOXYGENASE"/>
    <property type="match status" value="1"/>
</dbReference>
<evidence type="ECO:0000256" key="2">
    <source>
        <dbReference type="ARBA" id="ARBA00023004"/>
    </source>
</evidence>
<accession>A0ABZ2M5D7</accession>
<protein>
    <recommendedName>
        <fullName evidence="6">Indoleamine 2,3-dioxygenase</fullName>
    </recommendedName>
</protein>
<dbReference type="InterPro" id="IPR037217">
    <property type="entry name" value="Trp/Indoleamine_2_3_dOase-like"/>
</dbReference>
<evidence type="ECO:0008006" key="6">
    <source>
        <dbReference type="Google" id="ProtNLM"/>
    </source>
</evidence>
<reference evidence="4 5" key="1">
    <citation type="submission" date="2021-12" db="EMBL/GenBank/DDBJ databases">
        <title>Discovery of the Pendulisporaceae a myxobacterial family with distinct sporulation behavior and unique specialized metabolism.</title>
        <authorList>
            <person name="Garcia R."/>
            <person name="Popoff A."/>
            <person name="Bader C.D."/>
            <person name="Loehr J."/>
            <person name="Walesch S."/>
            <person name="Walt C."/>
            <person name="Boldt J."/>
            <person name="Bunk B."/>
            <person name="Haeckl F.J.F.P.J."/>
            <person name="Gunesch A.P."/>
            <person name="Birkelbach J."/>
            <person name="Nuebel U."/>
            <person name="Pietschmann T."/>
            <person name="Bach T."/>
            <person name="Mueller R."/>
        </authorList>
    </citation>
    <scope>NUCLEOTIDE SEQUENCE [LARGE SCALE GENOMIC DNA]</scope>
    <source>
        <strain evidence="4 5">MSr11954</strain>
    </source>
</reference>
<evidence type="ECO:0000256" key="1">
    <source>
        <dbReference type="ARBA" id="ARBA00022723"/>
    </source>
</evidence>
<dbReference type="PANTHER" id="PTHR28657:SF11">
    <property type="entry name" value="INDOLEAMINE 2,3-DIOXYGENASE"/>
    <property type="match status" value="1"/>
</dbReference>
<keyword evidence="1" id="KW-0479">Metal-binding</keyword>
<gene>
    <name evidence="4" type="ORF">LZC94_11725</name>
</gene>
<organism evidence="4 5">
    <name type="scientific">Pendulispora albinea</name>
    <dbReference type="NCBI Taxonomy" id="2741071"/>
    <lineage>
        <taxon>Bacteria</taxon>
        <taxon>Pseudomonadati</taxon>
        <taxon>Myxococcota</taxon>
        <taxon>Myxococcia</taxon>
        <taxon>Myxococcales</taxon>
        <taxon>Sorangiineae</taxon>
        <taxon>Pendulisporaceae</taxon>
        <taxon>Pendulispora</taxon>
    </lineage>
</organism>
<feature type="compositionally biased region" description="Low complexity" evidence="3">
    <location>
        <begin position="424"/>
        <end position="440"/>
    </location>
</feature>
<dbReference type="RefSeq" id="WP_394827562.1">
    <property type="nucleotide sequence ID" value="NZ_CP089984.1"/>
</dbReference>
<feature type="region of interest" description="Disordered" evidence="3">
    <location>
        <begin position="424"/>
        <end position="447"/>
    </location>
</feature>
<keyword evidence="2" id="KW-0408">Iron</keyword>
<keyword evidence="5" id="KW-1185">Reference proteome</keyword>
<dbReference type="InterPro" id="IPR000898">
    <property type="entry name" value="Indolamine_dOase"/>
</dbReference>
<dbReference type="Proteomes" id="UP001370348">
    <property type="component" value="Chromosome"/>
</dbReference>
<dbReference type="SUPFAM" id="SSF140959">
    <property type="entry name" value="Indolic compounds 2,3-dioxygenase-like"/>
    <property type="match status" value="1"/>
</dbReference>
<evidence type="ECO:0000256" key="3">
    <source>
        <dbReference type="SAM" id="MobiDB-lite"/>
    </source>
</evidence>
<evidence type="ECO:0000313" key="5">
    <source>
        <dbReference type="Proteomes" id="UP001370348"/>
    </source>
</evidence>
<proteinExistence type="predicted"/>
<dbReference type="EMBL" id="CP089984">
    <property type="protein sequence ID" value="WXB17920.1"/>
    <property type="molecule type" value="Genomic_DNA"/>
</dbReference>
<evidence type="ECO:0000313" key="4">
    <source>
        <dbReference type="EMBL" id="WXB17920.1"/>
    </source>
</evidence>